<organism evidence="2 3">
    <name type="scientific">Phormidesmis priestleyi</name>
    <dbReference type="NCBI Taxonomy" id="268141"/>
    <lineage>
        <taxon>Bacteria</taxon>
        <taxon>Bacillati</taxon>
        <taxon>Cyanobacteriota</taxon>
        <taxon>Cyanophyceae</taxon>
        <taxon>Leptolyngbyales</taxon>
        <taxon>Leptolyngbyaceae</taxon>
        <taxon>Phormidesmis</taxon>
    </lineage>
</organism>
<comment type="caution">
    <text evidence="2">The sequence shown here is derived from an EMBL/GenBank/DDBJ whole genome shotgun (WGS) entry which is preliminary data.</text>
</comment>
<reference evidence="3" key="1">
    <citation type="submission" date="2018-04" db="EMBL/GenBank/DDBJ databases">
        <authorList>
            <person name="Cornet L."/>
        </authorList>
    </citation>
    <scope>NUCLEOTIDE SEQUENCE [LARGE SCALE GENOMIC DNA]</scope>
</reference>
<sequence>MIKVKQGGVAVALEVWQVPLMGLGIVLSQEPPGLAIGKVTLHDGEEVLGVIGEPLTVEGKKEITQHGGWRVYQATL</sequence>
<feature type="non-terminal residue" evidence="2">
    <location>
        <position position="1"/>
    </location>
</feature>
<accession>A0A2W4X3C6</accession>
<evidence type="ECO:0000313" key="3">
    <source>
        <dbReference type="Proteomes" id="UP000249794"/>
    </source>
</evidence>
<keyword evidence="2" id="KW-0808">Transferase</keyword>
<dbReference type="Pfam" id="PF21986">
    <property type="entry name" value="AH_C"/>
    <property type="match status" value="1"/>
</dbReference>
<dbReference type="EMBL" id="QBMP01000165">
    <property type="protein sequence ID" value="PZO51646.1"/>
    <property type="molecule type" value="Genomic_DNA"/>
</dbReference>
<protein>
    <submittedName>
        <fullName evidence="2">Glutamyl-tRNA amidotransferase</fullName>
    </submittedName>
</protein>
<evidence type="ECO:0000259" key="1">
    <source>
        <dbReference type="Pfam" id="PF21986"/>
    </source>
</evidence>
<evidence type="ECO:0000313" key="2">
    <source>
        <dbReference type="EMBL" id="PZO51646.1"/>
    </source>
</evidence>
<dbReference type="GO" id="GO:0016740">
    <property type="term" value="F:transferase activity"/>
    <property type="evidence" value="ECO:0007669"/>
    <property type="project" value="UniProtKB-KW"/>
</dbReference>
<name>A0A2W4X3C6_9CYAN</name>
<reference evidence="2 3" key="2">
    <citation type="submission" date="2018-06" db="EMBL/GenBank/DDBJ databases">
        <title>Metagenomic assembly of (sub)arctic Cyanobacteria and their associated microbiome from non-axenic cultures.</title>
        <authorList>
            <person name="Baurain D."/>
        </authorList>
    </citation>
    <scope>NUCLEOTIDE SEQUENCE [LARGE SCALE GENOMIC DNA]</scope>
    <source>
        <strain evidence="2">ULC027bin1</strain>
    </source>
</reference>
<gene>
    <name evidence="2" type="ORF">DCF15_14715</name>
</gene>
<dbReference type="Proteomes" id="UP000249794">
    <property type="component" value="Unassembled WGS sequence"/>
</dbReference>
<dbReference type="InterPro" id="IPR053844">
    <property type="entry name" value="AH_C"/>
</dbReference>
<dbReference type="AlphaFoldDB" id="A0A2W4X3C6"/>
<feature type="domain" description="Allophanate hydrolase C-terminal" evidence="1">
    <location>
        <begin position="1"/>
        <end position="73"/>
    </location>
</feature>
<proteinExistence type="predicted"/>
<dbReference type="Gene3D" id="3.10.490.10">
    <property type="entry name" value="Gamma-glutamyl cyclotransferase-like"/>
    <property type="match status" value="1"/>
</dbReference>